<comment type="caution">
    <text evidence="3">The sequence shown here is derived from an EMBL/GenBank/DDBJ whole genome shotgun (WGS) entry which is preliminary data.</text>
</comment>
<gene>
    <name evidence="3" type="ORF">AKJ47_01315</name>
</gene>
<evidence type="ECO:0000256" key="1">
    <source>
        <dbReference type="SAM" id="MobiDB-lite"/>
    </source>
</evidence>
<dbReference type="Pfam" id="PF03050">
    <property type="entry name" value="DDE_Tnp_IS66"/>
    <property type="match status" value="1"/>
</dbReference>
<dbReference type="Proteomes" id="UP000070405">
    <property type="component" value="Unassembled WGS sequence"/>
</dbReference>
<feature type="compositionally biased region" description="Basic and acidic residues" evidence="1">
    <location>
        <begin position="71"/>
        <end position="85"/>
    </location>
</feature>
<dbReference type="EMBL" id="LHYA01000010">
    <property type="protein sequence ID" value="KXB03972.1"/>
    <property type="molecule type" value="Genomic_DNA"/>
</dbReference>
<dbReference type="PANTHER" id="PTHR33678:SF1">
    <property type="entry name" value="BLL1576 PROTEIN"/>
    <property type="match status" value="1"/>
</dbReference>
<dbReference type="AlphaFoldDB" id="A0A133VBZ1"/>
<feature type="compositionally biased region" description="Basic residues" evidence="1">
    <location>
        <begin position="61"/>
        <end position="70"/>
    </location>
</feature>
<evidence type="ECO:0000313" key="4">
    <source>
        <dbReference type="Proteomes" id="UP000070405"/>
    </source>
</evidence>
<sequence>MISQAIAFPECSSTCPRVARLERENTGLKEEIAVKDKLIERLQCELRKYKNPHTPPSRRLGSSRRRKRTPREKESKPRRGHEGVTRPRPKPAQTRVVREKRCTNCGMELGEPSHTETRVIEDIQEPRKVKAIEFEIGHYECDGCGEKVVAEHEDLPPEGRFGNNVVVQAPLSKYEKRLPHRKISDLLRWEYDLDISPSTVLDLTRRAADWLRPNYKKILQEVRSADVVYVDETSIKINGRKGWIWTFTTDDVTLFAIRMSRGKGVLKEVLGEDFHGIIVCDGLSSYAAYIKNIAPGSNLQRCWAHLLREADDLKSEEGERLANRLHEIYDDLKTFLLGDPPPEERGGKRRWAEAAVRELTEDECEDERVADLIGKIKNGFDHWFTAITEPGVELTNNRAERALREHVVQRKIIGTLRNEKGMRIHETVTTMLATWKQKGLDPYEEMHKAIRS</sequence>
<dbReference type="InterPro" id="IPR052344">
    <property type="entry name" value="Transposase-related"/>
</dbReference>
<name>A0A133VBZ1_9EURY</name>
<dbReference type="NCBIfam" id="NF033517">
    <property type="entry name" value="transpos_IS66"/>
    <property type="match status" value="1"/>
</dbReference>
<proteinExistence type="predicted"/>
<evidence type="ECO:0000259" key="2">
    <source>
        <dbReference type="Pfam" id="PF03050"/>
    </source>
</evidence>
<evidence type="ECO:0000313" key="3">
    <source>
        <dbReference type="EMBL" id="KXB03972.1"/>
    </source>
</evidence>
<feature type="region of interest" description="Disordered" evidence="1">
    <location>
        <begin position="46"/>
        <end position="97"/>
    </location>
</feature>
<protein>
    <recommendedName>
        <fullName evidence="2">Transposase IS66 central domain-containing protein</fullName>
    </recommendedName>
</protein>
<dbReference type="PANTHER" id="PTHR33678">
    <property type="entry name" value="BLL1576 PROTEIN"/>
    <property type="match status" value="1"/>
</dbReference>
<accession>A0A133VBZ1</accession>
<keyword evidence="4" id="KW-1185">Reference proteome</keyword>
<organism evidence="3 4">
    <name type="scientific">candidate division MSBL1 archaeon SCGC-AAA261G05</name>
    <dbReference type="NCBI Taxonomy" id="1698276"/>
    <lineage>
        <taxon>Archaea</taxon>
        <taxon>Methanobacteriati</taxon>
        <taxon>Methanobacteriota</taxon>
        <taxon>candidate division MSBL1</taxon>
    </lineage>
</organism>
<feature type="domain" description="Transposase IS66 central" evidence="2">
    <location>
        <begin position="159"/>
        <end position="423"/>
    </location>
</feature>
<reference evidence="3 4" key="1">
    <citation type="journal article" date="2016" name="Sci. Rep.">
        <title>Metabolic traits of an uncultured archaeal lineage -MSBL1- from brine pools of the Red Sea.</title>
        <authorList>
            <person name="Mwirichia R."/>
            <person name="Alam I."/>
            <person name="Rashid M."/>
            <person name="Vinu M."/>
            <person name="Ba-Alawi W."/>
            <person name="Anthony Kamau A."/>
            <person name="Kamanda Ngugi D."/>
            <person name="Goker M."/>
            <person name="Klenk H.P."/>
            <person name="Bajic V."/>
            <person name="Stingl U."/>
        </authorList>
    </citation>
    <scope>NUCLEOTIDE SEQUENCE [LARGE SCALE GENOMIC DNA]</scope>
    <source>
        <strain evidence="3">SCGC-AAA261G05</strain>
    </source>
</reference>
<dbReference type="InterPro" id="IPR004291">
    <property type="entry name" value="Transposase_IS66_central"/>
</dbReference>